<dbReference type="PROSITE" id="PS00197">
    <property type="entry name" value="2FE2S_FER_1"/>
    <property type="match status" value="1"/>
</dbReference>
<dbReference type="Gene3D" id="3.10.20.30">
    <property type="match status" value="1"/>
</dbReference>
<dbReference type="InterPro" id="IPR012675">
    <property type="entry name" value="Beta-grasp_dom_sf"/>
</dbReference>
<name>A0A1T4NIF6_9BACT</name>
<dbReference type="SUPFAM" id="SSF54292">
    <property type="entry name" value="2Fe-2S ferredoxin-like"/>
    <property type="match status" value="1"/>
</dbReference>
<dbReference type="GO" id="GO:0051537">
    <property type="term" value="F:2 iron, 2 sulfur cluster binding"/>
    <property type="evidence" value="ECO:0007669"/>
    <property type="project" value="UniProtKB-KW"/>
</dbReference>
<dbReference type="Pfam" id="PF00111">
    <property type="entry name" value="Fer2"/>
    <property type="match status" value="1"/>
</dbReference>
<dbReference type="GO" id="GO:0016491">
    <property type="term" value="F:oxidoreductase activity"/>
    <property type="evidence" value="ECO:0007669"/>
    <property type="project" value="UniProtKB-KW"/>
</dbReference>
<dbReference type="OrthoDB" id="9775084at2"/>
<dbReference type="PANTHER" id="PTHR44379:SF8">
    <property type="entry name" value="XANTHINE DEHYDROGENASE IRON-SULFUR-BINDING SUBUNIT XDHC-RELATED"/>
    <property type="match status" value="1"/>
</dbReference>
<dbReference type="InterPro" id="IPR036010">
    <property type="entry name" value="2Fe-2S_ferredoxin-like_sf"/>
</dbReference>
<dbReference type="Gene3D" id="1.10.150.120">
    <property type="entry name" value="[2Fe-2S]-binding domain"/>
    <property type="match status" value="1"/>
</dbReference>
<dbReference type="InterPro" id="IPR036884">
    <property type="entry name" value="2Fe-2S-bd_dom_sf"/>
</dbReference>
<feature type="domain" description="2Fe-2S ferredoxin-type" evidence="6">
    <location>
        <begin position="1"/>
        <end position="77"/>
    </location>
</feature>
<sequence>MTIRFNLNSIPTECDCPSDRRVIDLLREDLGLTGSKEGCGTGECGACTILVDGVPKLACLMLAAQLEGTQVETVEALQQTDQGRALMTAFAEEGAVQCGYCIPGMEMASLALLRQEEPLNREQIKEGLSGNLCRCTGYVKIVDAVERAVQECCKI</sequence>
<evidence type="ECO:0000313" key="8">
    <source>
        <dbReference type="Proteomes" id="UP000190102"/>
    </source>
</evidence>
<keyword evidence="1" id="KW-0001">2Fe-2S</keyword>
<organism evidence="7 8">
    <name type="scientific">Trichlorobacter thiogenes</name>
    <dbReference type="NCBI Taxonomy" id="115783"/>
    <lineage>
        <taxon>Bacteria</taxon>
        <taxon>Pseudomonadati</taxon>
        <taxon>Thermodesulfobacteriota</taxon>
        <taxon>Desulfuromonadia</taxon>
        <taxon>Geobacterales</taxon>
        <taxon>Geobacteraceae</taxon>
        <taxon>Trichlorobacter</taxon>
    </lineage>
</organism>
<dbReference type="RefSeq" id="WP_078789942.1">
    <property type="nucleotide sequence ID" value="NZ_FUWR01000007.1"/>
</dbReference>
<dbReference type="GO" id="GO:0046872">
    <property type="term" value="F:metal ion binding"/>
    <property type="evidence" value="ECO:0007669"/>
    <property type="project" value="UniProtKB-KW"/>
</dbReference>
<dbReference type="InterPro" id="IPR051452">
    <property type="entry name" value="Diverse_Oxidoreductases"/>
</dbReference>
<gene>
    <name evidence="7" type="ORF">SAMN02745119_01644</name>
</gene>
<evidence type="ECO:0000256" key="5">
    <source>
        <dbReference type="ARBA" id="ARBA00023014"/>
    </source>
</evidence>
<evidence type="ECO:0000256" key="4">
    <source>
        <dbReference type="ARBA" id="ARBA00023004"/>
    </source>
</evidence>
<keyword evidence="3" id="KW-0560">Oxidoreductase</keyword>
<evidence type="ECO:0000259" key="6">
    <source>
        <dbReference type="PROSITE" id="PS51085"/>
    </source>
</evidence>
<dbReference type="PANTHER" id="PTHR44379">
    <property type="entry name" value="OXIDOREDUCTASE WITH IRON-SULFUR SUBUNIT"/>
    <property type="match status" value="1"/>
</dbReference>
<evidence type="ECO:0000256" key="1">
    <source>
        <dbReference type="ARBA" id="ARBA00022714"/>
    </source>
</evidence>
<keyword evidence="2" id="KW-0479">Metal-binding</keyword>
<keyword evidence="5" id="KW-0411">Iron-sulfur</keyword>
<keyword evidence="8" id="KW-1185">Reference proteome</keyword>
<evidence type="ECO:0000313" key="7">
    <source>
        <dbReference type="EMBL" id="SJZ78915.1"/>
    </source>
</evidence>
<dbReference type="EMBL" id="FUWR01000007">
    <property type="protein sequence ID" value="SJZ78915.1"/>
    <property type="molecule type" value="Genomic_DNA"/>
</dbReference>
<dbReference type="Proteomes" id="UP000190102">
    <property type="component" value="Unassembled WGS sequence"/>
</dbReference>
<keyword evidence="4" id="KW-0408">Iron</keyword>
<dbReference type="Pfam" id="PF01799">
    <property type="entry name" value="Fer2_2"/>
    <property type="match status" value="1"/>
</dbReference>
<dbReference type="STRING" id="115783.SAMN02745119_01644"/>
<dbReference type="SUPFAM" id="SSF47741">
    <property type="entry name" value="CO dehydrogenase ISP C-domain like"/>
    <property type="match status" value="1"/>
</dbReference>
<evidence type="ECO:0000256" key="3">
    <source>
        <dbReference type="ARBA" id="ARBA00023002"/>
    </source>
</evidence>
<dbReference type="InterPro" id="IPR001041">
    <property type="entry name" value="2Fe-2S_ferredoxin-type"/>
</dbReference>
<dbReference type="InterPro" id="IPR006058">
    <property type="entry name" value="2Fe2S_fd_BS"/>
</dbReference>
<protein>
    <submittedName>
        <fullName evidence="7">Purine hydroxylase delta subunit apoprotein</fullName>
    </submittedName>
</protein>
<accession>A0A1T4NIF6</accession>
<dbReference type="PROSITE" id="PS51085">
    <property type="entry name" value="2FE2S_FER_2"/>
    <property type="match status" value="1"/>
</dbReference>
<dbReference type="AlphaFoldDB" id="A0A1T4NIF6"/>
<reference evidence="8" key="1">
    <citation type="submission" date="2017-02" db="EMBL/GenBank/DDBJ databases">
        <authorList>
            <person name="Varghese N."/>
            <person name="Submissions S."/>
        </authorList>
    </citation>
    <scope>NUCLEOTIDE SEQUENCE [LARGE SCALE GENOMIC DNA]</scope>
    <source>
        <strain evidence="8">ATCC BAA-34</strain>
    </source>
</reference>
<evidence type="ECO:0000256" key="2">
    <source>
        <dbReference type="ARBA" id="ARBA00022723"/>
    </source>
</evidence>
<proteinExistence type="predicted"/>
<dbReference type="InterPro" id="IPR002888">
    <property type="entry name" value="2Fe-2S-bd"/>
</dbReference>